<accession>A0A026WEK9</accession>
<gene>
    <name evidence="1" type="ORF">X777_05481</name>
</gene>
<dbReference type="Proteomes" id="UP000053097">
    <property type="component" value="Unassembled WGS sequence"/>
</dbReference>
<keyword evidence="2" id="KW-1185">Reference proteome</keyword>
<dbReference type="GO" id="GO:0003676">
    <property type="term" value="F:nucleic acid binding"/>
    <property type="evidence" value="ECO:0007669"/>
    <property type="project" value="InterPro"/>
</dbReference>
<evidence type="ECO:0008006" key="3">
    <source>
        <dbReference type="Google" id="ProtNLM"/>
    </source>
</evidence>
<name>A0A026WEK9_OOCBI</name>
<evidence type="ECO:0000313" key="1">
    <source>
        <dbReference type="EMBL" id="EZA54502.1"/>
    </source>
</evidence>
<sequence>HSPYSPDLVLTNFFLLPKLKMKTNEERTLWDFIKNCVYARPATTRDDMKNRIRTVCYNISHEVLLRTIDSF</sequence>
<evidence type="ECO:0000313" key="2">
    <source>
        <dbReference type="Proteomes" id="UP000053097"/>
    </source>
</evidence>
<dbReference type="InterPro" id="IPR036397">
    <property type="entry name" value="RNaseH_sf"/>
</dbReference>
<dbReference type="EMBL" id="KK107245">
    <property type="protein sequence ID" value="EZA54502.1"/>
    <property type="molecule type" value="Genomic_DNA"/>
</dbReference>
<feature type="non-terminal residue" evidence="1">
    <location>
        <position position="1"/>
    </location>
</feature>
<dbReference type="Gene3D" id="3.30.420.10">
    <property type="entry name" value="Ribonuclease H-like superfamily/Ribonuclease H"/>
    <property type="match status" value="1"/>
</dbReference>
<reference evidence="1 2" key="1">
    <citation type="journal article" date="2014" name="Curr. Biol.">
        <title>The genome of the clonal raider ant Cerapachys biroi.</title>
        <authorList>
            <person name="Oxley P.R."/>
            <person name="Ji L."/>
            <person name="Fetter-Pruneda I."/>
            <person name="McKenzie S.K."/>
            <person name="Li C."/>
            <person name="Hu H."/>
            <person name="Zhang G."/>
            <person name="Kronauer D.J."/>
        </authorList>
    </citation>
    <scope>NUCLEOTIDE SEQUENCE [LARGE SCALE GENOMIC DNA]</scope>
</reference>
<proteinExistence type="predicted"/>
<organism evidence="1 2">
    <name type="scientific">Ooceraea biroi</name>
    <name type="common">Clonal raider ant</name>
    <name type="synonym">Cerapachys biroi</name>
    <dbReference type="NCBI Taxonomy" id="2015173"/>
    <lineage>
        <taxon>Eukaryota</taxon>
        <taxon>Metazoa</taxon>
        <taxon>Ecdysozoa</taxon>
        <taxon>Arthropoda</taxon>
        <taxon>Hexapoda</taxon>
        <taxon>Insecta</taxon>
        <taxon>Pterygota</taxon>
        <taxon>Neoptera</taxon>
        <taxon>Endopterygota</taxon>
        <taxon>Hymenoptera</taxon>
        <taxon>Apocrita</taxon>
        <taxon>Aculeata</taxon>
        <taxon>Formicoidea</taxon>
        <taxon>Formicidae</taxon>
        <taxon>Dorylinae</taxon>
        <taxon>Ooceraea</taxon>
    </lineage>
</organism>
<protein>
    <recommendedName>
        <fullName evidence="3">Mos1 transposase HTH domain-containing protein</fullName>
    </recommendedName>
</protein>
<dbReference type="AlphaFoldDB" id="A0A026WEK9"/>